<gene>
    <name evidence="8" type="ORF">BMJ33_17985</name>
    <name evidence="9" type="ORF">EMEDMD4_560050</name>
</gene>
<dbReference type="GO" id="GO:0051537">
    <property type="term" value="F:2 iron, 2 sulfur cluster binding"/>
    <property type="evidence" value="ECO:0007669"/>
    <property type="project" value="UniProtKB-KW"/>
</dbReference>
<evidence type="ECO:0000256" key="3">
    <source>
        <dbReference type="ARBA" id="ARBA00023002"/>
    </source>
</evidence>
<keyword evidence="6" id="KW-0534">Nitrate assimilation</keyword>
<reference evidence="8" key="1">
    <citation type="submission" date="2017-04" db="EMBL/GenBank/DDBJ databases">
        <authorList>
            <person name="Porter S."/>
            <person name="Friesen M.L."/>
            <person name="Faber-Hammond J."/>
        </authorList>
    </citation>
    <scope>NUCLEOTIDE SEQUENCE</scope>
    <source>
        <strain evidence="8">Str16</strain>
    </source>
</reference>
<dbReference type="EMBL" id="CABFNB010000124">
    <property type="protein sequence ID" value="VTZ64087.1"/>
    <property type="molecule type" value="Genomic_DNA"/>
</dbReference>
<dbReference type="PROSITE" id="PS51296">
    <property type="entry name" value="RIESKE"/>
    <property type="match status" value="1"/>
</dbReference>
<feature type="domain" description="Rieske" evidence="7">
    <location>
        <begin position="5"/>
        <end position="101"/>
    </location>
</feature>
<dbReference type="Gene3D" id="2.102.10.10">
    <property type="entry name" value="Rieske [2Fe-2S] iron-sulphur domain"/>
    <property type="match status" value="1"/>
</dbReference>
<dbReference type="CDD" id="cd03530">
    <property type="entry name" value="Rieske_NirD_small_Bacillus"/>
    <property type="match status" value="1"/>
</dbReference>
<dbReference type="AlphaFoldDB" id="A0A508X3I6"/>
<evidence type="ECO:0000313" key="8">
    <source>
        <dbReference type="EMBL" id="PLU01633.1"/>
    </source>
</evidence>
<dbReference type="GO" id="GO:0042128">
    <property type="term" value="P:nitrate assimilation"/>
    <property type="evidence" value="ECO:0007669"/>
    <property type="project" value="UniProtKB-KW"/>
</dbReference>
<dbReference type="Proteomes" id="UP001190825">
    <property type="component" value="Unassembled WGS sequence"/>
</dbReference>
<evidence type="ECO:0000259" key="7">
    <source>
        <dbReference type="PROSITE" id="PS51296"/>
    </source>
</evidence>
<keyword evidence="5" id="KW-0411">Iron-sulfur</keyword>
<evidence type="ECO:0000313" key="9">
    <source>
        <dbReference type="EMBL" id="VTZ64087.1"/>
    </source>
</evidence>
<dbReference type="Pfam" id="PF13806">
    <property type="entry name" value="Rieske_2"/>
    <property type="match status" value="1"/>
</dbReference>
<organism evidence="9">
    <name type="scientific">Sinorhizobium medicae</name>
    <dbReference type="NCBI Taxonomy" id="110321"/>
    <lineage>
        <taxon>Bacteria</taxon>
        <taxon>Pseudomonadati</taxon>
        <taxon>Pseudomonadota</taxon>
        <taxon>Alphaproteobacteria</taxon>
        <taxon>Hyphomicrobiales</taxon>
        <taxon>Rhizobiaceae</taxon>
        <taxon>Sinorhizobium/Ensifer group</taxon>
        <taxon>Sinorhizobium</taxon>
    </lineage>
</organism>
<keyword evidence="10" id="KW-1185">Reference proteome</keyword>
<evidence type="ECO:0000256" key="5">
    <source>
        <dbReference type="ARBA" id="ARBA00023014"/>
    </source>
</evidence>
<keyword evidence="1" id="KW-0001">2Fe-2S</keyword>
<dbReference type="NCBIfam" id="TIGR02378">
    <property type="entry name" value="nirD_assim_sml"/>
    <property type="match status" value="1"/>
</dbReference>
<evidence type="ECO:0000313" key="10">
    <source>
        <dbReference type="Proteomes" id="UP001190825"/>
    </source>
</evidence>
<accession>A0A508X3I6</accession>
<proteinExistence type="predicted"/>
<dbReference type="InterPro" id="IPR012748">
    <property type="entry name" value="Rieske-like_NirD"/>
</dbReference>
<dbReference type="GO" id="GO:0046872">
    <property type="term" value="F:metal ion binding"/>
    <property type="evidence" value="ECO:0007669"/>
    <property type="project" value="UniProtKB-KW"/>
</dbReference>
<dbReference type="RefSeq" id="WP_012061457.1">
    <property type="nucleotide sequence ID" value="NZ_ATYC01000008.1"/>
</dbReference>
<evidence type="ECO:0000256" key="2">
    <source>
        <dbReference type="ARBA" id="ARBA00022723"/>
    </source>
</evidence>
<keyword evidence="4" id="KW-0408">Iron</keyword>
<keyword evidence="2" id="KW-0479">Metal-binding</keyword>
<dbReference type="PANTHER" id="PTHR21496:SF23">
    <property type="entry name" value="3-PHENYLPROPIONATE_CINNAMIC ACID DIOXYGENASE FERREDOXIN SUBUNIT"/>
    <property type="match status" value="1"/>
</dbReference>
<dbReference type="InterPro" id="IPR017941">
    <property type="entry name" value="Rieske_2Fe-2S"/>
</dbReference>
<evidence type="ECO:0000256" key="1">
    <source>
        <dbReference type="ARBA" id="ARBA00022714"/>
    </source>
</evidence>
<dbReference type="InterPro" id="IPR036922">
    <property type="entry name" value="Rieske_2Fe-2S_sf"/>
</dbReference>
<keyword evidence="3" id="KW-0560">Oxidoreductase</keyword>
<reference evidence="8 10" key="2">
    <citation type="journal article" date="2018" name="FEMS Microbiol. Ecol.">
        <title>Co-invading symbiotic mutualists of Medicago polymorpha retain high ancestral diversity and contain diverse accessory genomes.</title>
        <authorList>
            <person name="Porter S.S."/>
            <person name="Faber-Hammond J.J."/>
            <person name="Friesen M.L."/>
        </authorList>
    </citation>
    <scope>NUCLEOTIDE SEQUENCE [LARGE SCALE GENOMIC DNA]</scope>
    <source>
        <strain evidence="8 10">Str16</strain>
    </source>
</reference>
<dbReference type="Proteomes" id="UP000507954">
    <property type="component" value="Unassembled WGS sequence"/>
</dbReference>
<dbReference type="PANTHER" id="PTHR21496">
    <property type="entry name" value="FERREDOXIN-RELATED"/>
    <property type="match status" value="1"/>
</dbReference>
<evidence type="ECO:0000256" key="6">
    <source>
        <dbReference type="ARBA" id="ARBA00023063"/>
    </source>
</evidence>
<protein>
    <submittedName>
        <fullName evidence="8">Nitrite reductase (NAD(P)H) small subunit</fullName>
    </submittedName>
    <submittedName>
        <fullName evidence="9">Nitrite reductase (NAD(P)H), small subunit</fullName>
    </submittedName>
</protein>
<dbReference type="SUPFAM" id="SSF50022">
    <property type="entry name" value="ISP domain"/>
    <property type="match status" value="1"/>
</dbReference>
<dbReference type="OMA" id="CPLHNWT"/>
<dbReference type="EMBL" id="NBUC01000090">
    <property type="protein sequence ID" value="PLU01633.1"/>
    <property type="molecule type" value="Genomic_DNA"/>
</dbReference>
<sequence>MTTNWTAIGDINDIPLRGARCIRTPTGKIAVFRTAENEVFAIEDHCPHKGGPLSQGIVHGTAVTCPLHNWVISLETGKALGADEGEVRTIPVKNDNGALYVALESLALAAAE</sequence>
<evidence type="ECO:0000256" key="4">
    <source>
        <dbReference type="ARBA" id="ARBA00023004"/>
    </source>
</evidence>
<reference evidence="9" key="3">
    <citation type="submission" date="2019-06" db="EMBL/GenBank/DDBJ databases">
        <authorList>
            <person name="Le Quere A."/>
            <person name="Colella S."/>
        </authorList>
    </citation>
    <scope>NUCLEOTIDE SEQUENCE</scope>
    <source>
        <strain evidence="9">EmedicaeMD41</strain>
    </source>
</reference>
<dbReference type="GO" id="GO:0008942">
    <property type="term" value="F:nitrite reductase [NAD(P)H] activity"/>
    <property type="evidence" value="ECO:0007669"/>
    <property type="project" value="InterPro"/>
</dbReference>
<name>A0A508X3I6_9HYPH</name>